<keyword evidence="8" id="KW-0119">Carbohydrate metabolism</keyword>
<dbReference type="PANTHER" id="PTHR30457:SF12">
    <property type="entry name" value="5'_3'-NUCLEOTIDASE SURE"/>
    <property type="match status" value="1"/>
</dbReference>
<dbReference type="NCBIfam" id="TIGR00087">
    <property type="entry name" value="surE"/>
    <property type="match status" value="1"/>
</dbReference>
<dbReference type="PANTHER" id="PTHR30457">
    <property type="entry name" value="5'-NUCLEOTIDASE SURE"/>
    <property type="match status" value="1"/>
</dbReference>
<evidence type="ECO:0000256" key="3">
    <source>
        <dbReference type="ARBA" id="ARBA00022490"/>
    </source>
</evidence>
<organism evidence="13 14">
    <name type="scientific">Rouxiella badensis</name>
    <dbReference type="NCBI Taxonomy" id="1646377"/>
    <lineage>
        <taxon>Bacteria</taxon>
        <taxon>Pseudomonadati</taxon>
        <taxon>Pseudomonadota</taxon>
        <taxon>Gammaproteobacteria</taxon>
        <taxon>Enterobacterales</taxon>
        <taxon>Yersiniaceae</taxon>
        <taxon>Rouxiella</taxon>
    </lineage>
</organism>
<name>A0A1X0WKN9_9GAMM</name>
<dbReference type="Pfam" id="PF00041">
    <property type="entry name" value="fn3"/>
    <property type="match status" value="2"/>
</dbReference>
<evidence type="ECO:0000256" key="10">
    <source>
        <dbReference type="ARBA" id="ARBA00023326"/>
    </source>
</evidence>
<dbReference type="STRING" id="1646377.BS640_02360"/>
<feature type="domain" description="Fibronectin type-III" evidence="12">
    <location>
        <begin position="348"/>
        <end position="437"/>
    </location>
</feature>
<keyword evidence="10" id="KW-0624">Polysaccharide degradation</keyword>
<comment type="function">
    <text evidence="11">Nucleotidase with a broad substrate specificity as it can dephosphorylate various ribo- and deoxyribonucleoside 5'-monophosphates and ribonucleoside 3'-monophosphates with highest affinity to 3'-AMP. Also hydrolyzes polyphosphate (exopolyphosphatase activity) with the preference for short-chain-length substrates (P20-25). Might be involved in the regulation of dNTP and NTP pools, and in the turnover of 3'-mononucleotides produced by numerous intracellular RNases (T1, T2, and F) during the degradation of various RNAs.</text>
</comment>
<keyword evidence="7 11" id="KW-0378">Hydrolase</keyword>
<dbReference type="EC" id="3.6.1.11" evidence="11"/>
<feature type="binding site" evidence="11">
    <location>
        <position position="13"/>
    </location>
    <ligand>
        <name>a divalent metal cation</name>
        <dbReference type="ChEBI" id="CHEBI:60240"/>
    </ligand>
</feature>
<dbReference type="InterPro" id="IPR003961">
    <property type="entry name" value="FN3_dom"/>
</dbReference>
<evidence type="ECO:0000256" key="8">
    <source>
        <dbReference type="ARBA" id="ARBA00023277"/>
    </source>
</evidence>
<dbReference type="InterPro" id="IPR002828">
    <property type="entry name" value="SurE-like_Pase/nucleotidase"/>
</dbReference>
<dbReference type="InterPro" id="IPR036523">
    <property type="entry name" value="SurE-like_sf"/>
</dbReference>
<evidence type="ECO:0000313" key="13">
    <source>
        <dbReference type="EMBL" id="ORJ27329.1"/>
    </source>
</evidence>
<dbReference type="FunFam" id="2.60.40.10:FF:001114">
    <property type="entry name" value="Chitinase A1"/>
    <property type="match status" value="1"/>
</dbReference>
<comment type="catalytic activity">
    <reaction evidence="11">
        <text>a ribonucleoside 3'-phosphate + H2O = a ribonucleoside + phosphate</text>
        <dbReference type="Rhea" id="RHEA:10144"/>
        <dbReference type="ChEBI" id="CHEBI:13197"/>
        <dbReference type="ChEBI" id="CHEBI:15377"/>
        <dbReference type="ChEBI" id="CHEBI:18254"/>
        <dbReference type="ChEBI" id="CHEBI:43474"/>
        <dbReference type="EC" id="3.1.3.6"/>
    </reaction>
</comment>
<feature type="domain" description="Fibronectin type-III" evidence="12">
    <location>
        <begin position="447"/>
        <end position="532"/>
    </location>
</feature>
<dbReference type="Pfam" id="PF01975">
    <property type="entry name" value="SurE"/>
    <property type="match status" value="1"/>
</dbReference>
<dbReference type="EMBL" id="MRWE01000002">
    <property type="protein sequence ID" value="ORJ27329.1"/>
    <property type="molecule type" value="Genomic_DNA"/>
</dbReference>
<keyword evidence="9" id="KW-0326">Glycosidase</keyword>
<comment type="catalytic activity">
    <reaction evidence="1 11">
        <text>a ribonucleoside 5'-phosphate + H2O = a ribonucleoside + phosphate</text>
        <dbReference type="Rhea" id="RHEA:12484"/>
        <dbReference type="ChEBI" id="CHEBI:15377"/>
        <dbReference type="ChEBI" id="CHEBI:18254"/>
        <dbReference type="ChEBI" id="CHEBI:43474"/>
        <dbReference type="ChEBI" id="CHEBI:58043"/>
        <dbReference type="EC" id="3.1.3.5"/>
    </reaction>
</comment>
<evidence type="ECO:0000256" key="9">
    <source>
        <dbReference type="ARBA" id="ARBA00023295"/>
    </source>
</evidence>
<keyword evidence="4 11" id="KW-0479">Metal-binding</keyword>
<dbReference type="Gene3D" id="2.60.40.10">
    <property type="entry name" value="Immunoglobulins"/>
    <property type="match status" value="2"/>
</dbReference>
<dbReference type="GO" id="GO:0046872">
    <property type="term" value="F:metal ion binding"/>
    <property type="evidence" value="ECO:0007669"/>
    <property type="project" value="UniProtKB-UniRule"/>
</dbReference>
<evidence type="ECO:0000256" key="5">
    <source>
        <dbReference type="ARBA" id="ARBA00022729"/>
    </source>
</evidence>
<dbReference type="GO" id="GO:0008253">
    <property type="term" value="F:5'-nucleotidase activity"/>
    <property type="evidence" value="ECO:0007669"/>
    <property type="project" value="UniProtKB-UniRule"/>
</dbReference>
<evidence type="ECO:0000256" key="6">
    <source>
        <dbReference type="ARBA" id="ARBA00022741"/>
    </source>
</evidence>
<dbReference type="GO" id="GO:0000166">
    <property type="term" value="F:nucleotide binding"/>
    <property type="evidence" value="ECO:0007669"/>
    <property type="project" value="UniProtKB-KW"/>
</dbReference>
<dbReference type="Gene3D" id="3.40.1210.10">
    <property type="entry name" value="Survival protein SurE-like phosphatase/nucleotidase"/>
    <property type="match status" value="1"/>
</dbReference>
<dbReference type="EC" id="3.1.3.5" evidence="11"/>
<dbReference type="CDD" id="cd00063">
    <property type="entry name" value="FN3"/>
    <property type="match status" value="2"/>
</dbReference>
<dbReference type="InterPro" id="IPR036116">
    <property type="entry name" value="FN3_sf"/>
</dbReference>
<feature type="binding site" evidence="11">
    <location>
        <position position="12"/>
    </location>
    <ligand>
        <name>a divalent metal cation</name>
        <dbReference type="ChEBI" id="CHEBI:60240"/>
    </ligand>
</feature>
<keyword evidence="3 11" id="KW-0963">Cytoplasm</keyword>
<dbReference type="SUPFAM" id="SSF49265">
    <property type="entry name" value="Fibronectin type III"/>
    <property type="match status" value="1"/>
</dbReference>
<evidence type="ECO:0000256" key="1">
    <source>
        <dbReference type="ARBA" id="ARBA00000815"/>
    </source>
</evidence>
<dbReference type="EC" id="3.1.3.6" evidence="11"/>
<evidence type="ECO:0000256" key="11">
    <source>
        <dbReference type="HAMAP-Rule" id="MF_00060"/>
    </source>
</evidence>
<evidence type="ECO:0000313" key="14">
    <source>
        <dbReference type="Proteomes" id="UP000192536"/>
    </source>
</evidence>
<dbReference type="GO" id="GO:0008254">
    <property type="term" value="F:3'-nucleotidase activity"/>
    <property type="evidence" value="ECO:0007669"/>
    <property type="project" value="UniProtKB-UniRule"/>
</dbReference>
<dbReference type="AlphaFoldDB" id="A0A1X0WKN9"/>
<dbReference type="SMART" id="SM00060">
    <property type="entry name" value="FN3"/>
    <property type="match status" value="2"/>
</dbReference>
<comment type="catalytic activity">
    <reaction evidence="11">
        <text>[phosphate](n) + H2O = [phosphate](n-1) + phosphate + H(+)</text>
        <dbReference type="Rhea" id="RHEA:21528"/>
        <dbReference type="Rhea" id="RHEA-COMP:9859"/>
        <dbReference type="Rhea" id="RHEA-COMP:14279"/>
        <dbReference type="ChEBI" id="CHEBI:15377"/>
        <dbReference type="ChEBI" id="CHEBI:15378"/>
        <dbReference type="ChEBI" id="CHEBI:16838"/>
        <dbReference type="ChEBI" id="CHEBI:43474"/>
        <dbReference type="EC" id="3.6.1.11"/>
    </reaction>
</comment>
<dbReference type="HAMAP" id="MF_00060">
    <property type="entry name" value="SurE"/>
    <property type="match status" value="1"/>
</dbReference>
<reference evidence="13 14" key="1">
    <citation type="journal article" date="2017" name="Int. J. Syst. Evol. Microbiol.">
        <title>Rouxiella badensis sp. nov. and Rouxiella silvae sp. nov. isolated from peat bog soil in Germany and emendation of the genus description.</title>
        <authorList>
            <person name="Le Fleche-Mateos A."/>
            <person name="Kugler J.H."/>
            <person name="Hansen S.H."/>
            <person name="Syldatk C."/>
            <person name="Hausmann R."/>
            <person name="Lomprez F."/>
            <person name="Vandenbogaert M."/>
            <person name="Manuguerra J.C."/>
            <person name="Grimont P.A."/>
        </authorList>
    </citation>
    <scope>NUCLEOTIDE SEQUENCE [LARGE SCALE GENOMIC DNA]</scope>
    <source>
        <strain evidence="13 14">DSM 100043</strain>
    </source>
</reference>
<proteinExistence type="inferred from homology"/>
<dbReference type="GO" id="GO:0000272">
    <property type="term" value="P:polysaccharide catabolic process"/>
    <property type="evidence" value="ECO:0007669"/>
    <property type="project" value="UniProtKB-KW"/>
</dbReference>
<gene>
    <name evidence="11" type="primary">surE</name>
    <name evidence="13" type="ORF">BS640_02360</name>
</gene>
<keyword evidence="14" id="KW-1185">Reference proteome</keyword>
<dbReference type="InterPro" id="IPR013783">
    <property type="entry name" value="Ig-like_fold"/>
</dbReference>
<protein>
    <recommendedName>
        <fullName evidence="11">5'/3'-nucleotidase SurE</fullName>
        <ecNumber evidence="11">3.1.3.5</ecNumber>
        <ecNumber evidence="11">3.1.3.6</ecNumber>
    </recommendedName>
    <alternativeName>
        <fullName evidence="11">Exopolyphosphatase</fullName>
        <ecNumber evidence="11">3.6.1.11</ecNumber>
    </alternativeName>
    <alternativeName>
        <fullName evidence="11">Nucleoside monophosphate phosphohydrolase</fullName>
    </alternativeName>
</protein>
<accession>A0A1X0WKN9</accession>
<dbReference type="GO" id="GO:0004309">
    <property type="term" value="F:exopolyphosphatase activity"/>
    <property type="evidence" value="ECO:0007669"/>
    <property type="project" value="UniProtKB-UniRule"/>
</dbReference>
<comment type="cofactor">
    <cofactor evidence="11">
        <name>a divalent metal cation</name>
        <dbReference type="ChEBI" id="CHEBI:60240"/>
    </cofactor>
    <text evidence="11">Binds 1 divalent metal cation per subunit.</text>
</comment>
<dbReference type="GO" id="GO:0005737">
    <property type="term" value="C:cytoplasm"/>
    <property type="evidence" value="ECO:0007669"/>
    <property type="project" value="UniProtKB-SubCell"/>
</dbReference>
<keyword evidence="6 11" id="KW-0547">Nucleotide-binding</keyword>
<comment type="caution">
    <text evidence="13">The sequence shown here is derived from an EMBL/GenBank/DDBJ whole genome shotgun (WGS) entry which is preliminary data.</text>
</comment>
<feature type="binding site" evidence="11">
    <location>
        <position position="43"/>
    </location>
    <ligand>
        <name>a divalent metal cation</name>
        <dbReference type="ChEBI" id="CHEBI:60240"/>
    </ligand>
</feature>
<evidence type="ECO:0000259" key="12">
    <source>
        <dbReference type="PROSITE" id="PS50853"/>
    </source>
</evidence>
<evidence type="ECO:0000256" key="4">
    <source>
        <dbReference type="ARBA" id="ARBA00022723"/>
    </source>
</evidence>
<evidence type="ECO:0000256" key="7">
    <source>
        <dbReference type="ARBA" id="ARBA00022801"/>
    </source>
</evidence>
<keyword evidence="5" id="KW-0732">Signal</keyword>
<sequence>MTSLIRILLSNDDGVTAPGIQALASALREFAEVTVVAPDRNRSGASNALTLDSPLRIQTYPNGDTAVINGTPTDCVYLGVNRLMQPRPDIVVSGINAGPNLGDDVIYSGTVAAAMEGRHLGYPALAVSLDGHQHYDTAAAIKKADNETVIPAALKIVRKHYENQGKHFIISMAPEIPYLTEITPEYINYIKNLDGYYDFIAPQYYNQGAFGIGFEPEDTSDGVYWVNYRQDDDSKKYEFLYHFTKELIANPHGKAAVKIPANKLVIGLPSNNSAAATGFVKTPQDVYRVFKDLEKEGMPLRGVMTWSINWDEGENVSHQGFNGQFRKDYTDLIYGENAIVTPDEDTTAPSVPTHLHGEATASSIHLTWTASTDDNAAGVHHYEIYRNNVKISDAPSHEYTDVNLQENVEYHYTVKAVDAANNISAASDVLSIKTEKAPAHDAQAPTIPTQLVATQVAQNSVTLTWKASTDNVKVLGYEIFRNGKLAFNVKEIRVEDKNLQPDTTYHYQISATDISGNKSGLSEMLSVTTKEKSDDNGGAHPAYKEGTHYQAGDIVTAADGNAYQCKPSPYTPWCSGVAWAYAPSTGSAWQQAWDKK</sequence>
<feature type="binding site" evidence="11">
    <location>
        <position position="96"/>
    </location>
    <ligand>
        <name>a divalent metal cation</name>
        <dbReference type="ChEBI" id="CHEBI:60240"/>
    </ligand>
</feature>
<dbReference type="PROSITE" id="PS50853">
    <property type="entry name" value="FN3"/>
    <property type="match status" value="2"/>
</dbReference>
<comment type="similarity">
    <text evidence="2 11">Belongs to the SurE nucleotidase family.</text>
</comment>
<dbReference type="SUPFAM" id="SSF64167">
    <property type="entry name" value="SurE-like"/>
    <property type="match status" value="1"/>
</dbReference>
<dbReference type="InterPro" id="IPR030048">
    <property type="entry name" value="SurE"/>
</dbReference>
<dbReference type="GO" id="GO:0016798">
    <property type="term" value="F:hydrolase activity, acting on glycosyl bonds"/>
    <property type="evidence" value="ECO:0007669"/>
    <property type="project" value="UniProtKB-KW"/>
</dbReference>
<dbReference type="Proteomes" id="UP000192536">
    <property type="component" value="Unassembled WGS sequence"/>
</dbReference>
<evidence type="ECO:0000256" key="2">
    <source>
        <dbReference type="ARBA" id="ARBA00011062"/>
    </source>
</evidence>
<comment type="subcellular location">
    <subcellularLocation>
        <location evidence="11">Cytoplasm</location>
    </subcellularLocation>
</comment>